<evidence type="ECO:0000313" key="3">
    <source>
        <dbReference type="Proteomes" id="UP000013034"/>
    </source>
</evidence>
<dbReference type="Proteomes" id="UP000013034">
    <property type="component" value="Unassembled WGS sequence"/>
</dbReference>
<gene>
    <name evidence="2" type="ORF">CW311_14410</name>
    <name evidence="1" type="ORF">F993_00858</name>
</gene>
<reference evidence="2 4" key="2">
    <citation type="submission" date="2017-12" db="EMBL/GenBank/DDBJ databases">
        <title>Draft Genome sequences of multiple microbial strains isolated from spacecraft associated surfaces.</title>
        <authorList>
            <person name="Seuylemezian A."/>
            <person name="Vaishampayan P."/>
            <person name="Venkateswaran K."/>
        </authorList>
    </citation>
    <scope>NUCLEOTIDE SEQUENCE [LARGE SCALE GENOMIC DNA]</scope>
    <source>
        <strain evidence="2 4">2P01AA</strain>
    </source>
</reference>
<dbReference type="Proteomes" id="UP000233553">
    <property type="component" value="Unassembled WGS sequence"/>
</dbReference>
<sequence length="90" mass="10274">MKKWVCKNCGLYKKVIPSRINSGRKVFFIQEVNHLGKVSRIISKGKVVSRNQDILIILSEGVLCMVKDIDVYPEDAPVYFVYNMFGACEC</sequence>
<evidence type="ECO:0000313" key="2">
    <source>
        <dbReference type="EMBL" id="PKF32415.1"/>
    </source>
</evidence>
<protein>
    <submittedName>
        <fullName evidence="2">Uncharacterized protein</fullName>
    </submittedName>
</protein>
<dbReference type="AlphaFoldDB" id="A0A2N0WCX8"/>
<accession>A0A2N0WCX8</accession>
<reference evidence="1 3" key="1">
    <citation type="submission" date="2013-02" db="EMBL/GenBank/DDBJ databases">
        <title>The Genome Sequence of Acinetobacter sp. NIPH 809.</title>
        <authorList>
            <consortium name="The Broad Institute Genome Sequencing Platform"/>
            <consortium name="The Broad Institute Genome Sequencing Center for Infectious Disease"/>
            <person name="Cerqueira G."/>
            <person name="Feldgarden M."/>
            <person name="Courvalin P."/>
            <person name="Perichon B."/>
            <person name="Grillot-Courvalin C."/>
            <person name="Clermont D."/>
            <person name="Rocha E."/>
            <person name="Yoon E.-J."/>
            <person name="Nemec A."/>
            <person name="Walker B."/>
            <person name="Young S.K."/>
            <person name="Zeng Q."/>
            <person name="Gargeya S."/>
            <person name="Fitzgerald M."/>
            <person name="Haas B."/>
            <person name="Abouelleil A."/>
            <person name="Alvarado L."/>
            <person name="Arachchi H.M."/>
            <person name="Berlin A.M."/>
            <person name="Chapman S.B."/>
            <person name="Dewar J."/>
            <person name="Goldberg J."/>
            <person name="Griggs A."/>
            <person name="Gujja S."/>
            <person name="Hansen M."/>
            <person name="Howarth C."/>
            <person name="Imamovic A."/>
            <person name="Larimer J."/>
            <person name="McCowan C."/>
            <person name="Murphy C."/>
            <person name="Neiman D."/>
            <person name="Pearson M."/>
            <person name="Priest M."/>
            <person name="Roberts A."/>
            <person name="Saif S."/>
            <person name="Shea T."/>
            <person name="Sisk P."/>
            <person name="Sykes S."/>
            <person name="Wortman J."/>
            <person name="Nusbaum C."/>
            <person name="Birren B."/>
        </authorList>
    </citation>
    <scope>NUCLEOTIDE SEQUENCE [LARGE SCALE GENOMIC DNA]</scope>
    <source>
        <strain evidence="1 3">NIPH 809</strain>
    </source>
</reference>
<organism evidence="2 4">
    <name type="scientific">Acinetobacter proteolyticus</name>
    <dbReference type="NCBI Taxonomy" id="1776741"/>
    <lineage>
        <taxon>Bacteria</taxon>
        <taxon>Pseudomonadati</taxon>
        <taxon>Pseudomonadota</taxon>
        <taxon>Gammaproteobacteria</taxon>
        <taxon>Moraxellales</taxon>
        <taxon>Moraxellaceae</taxon>
        <taxon>Acinetobacter</taxon>
    </lineage>
</organism>
<dbReference type="EMBL" id="PISJ01000017">
    <property type="protein sequence ID" value="PKF32415.1"/>
    <property type="molecule type" value="Genomic_DNA"/>
</dbReference>
<comment type="caution">
    <text evidence="2">The sequence shown here is derived from an EMBL/GenBank/DDBJ whole genome shotgun (WGS) entry which is preliminary data.</text>
</comment>
<evidence type="ECO:0000313" key="4">
    <source>
        <dbReference type="Proteomes" id="UP000233553"/>
    </source>
</evidence>
<evidence type="ECO:0000313" key="1">
    <source>
        <dbReference type="EMBL" id="ENU24612.1"/>
    </source>
</evidence>
<dbReference type="RefSeq" id="WP_004652916.1">
    <property type="nucleotide sequence ID" value="NZ_KB849179.1"/>
</dbReference>
<dbReference type="EMBL" id="APOI01000008">
    <property type="protein sequence ID" value="ENU24612.1"/>
    <property type="molecule type" value="Genomic_DNA"/>
</dbReference>
<keyword evidence="3" id="KW-1185">Reference proteome</keyword>
<name>A0A2N0WCX8_9GAMM</name>
<proteinExistence type="predicted"/>